<dbReference type="GO" id="GO:0051378">
    <property type="term" value="F:serotonin binding"/>
    <property type="evidence" value="ECO:0007669"/>
    <property type="project" value="TreeGrafter"/>
</dbReference>
<dbReference type="GO" id="GO:0005886">
    <property type="term" value="C:plasma membrane"/>
    <property type="evidence" value="ECO:0007669"/>
    <property type="project" value="TreeGrafter"/>
</dbReference>
<accession>A0A443SKP8</accession>
<comment type="similarity">
    <text evidence="2">Belongs to the sodium:neurotransmitter symporter (SNF) (TC 2.A.22) family.</text>
</comment>
<sequence>MAAIDEHRRTLVSLLKRTIYSEDTHRSQLLSACEERKSRKTAINFFERPQLMANCISKFSNQVKEMLGFAPGLFWRICWTYISPLVLLMIFTGAVIQHKDLEWQGYQYPNWSVAVGWCLTFSSLLCVPIYGIYCFLKTKGTLTEVPQAFSVCTVNPM</sequence>
<dbReference type="PROSITE" id="PS50267">
    <property type="entry name" value="NA_NEUROTRAN_SYMP_3"/>
    <property type="match status" value="1"/>
</dbReference>
<feature type="transmembrane region" description="Helical" evidence="8">
    <location>
        <begin position="73"/>
        <end position="94"/>
    </location>
</feature>
<evidence type="ECO:0000256" key="4">
    <source>
        <dbReference type="ARBA" id="ARBA00022692"/>
    </source>
</evidence>
<dbReference type="InterPro" id="IPR037272">
    <property type="entry name" value="SNS_sf"/>
</dbReference>
<keyword evidence="7 8" id="KW-0472">Membrane</keyword>
<reference evidence="9 10" key="1">
    <citation type="journal article" date="2018" name="Gigascience">
        <title>Genomes of trombidid mites reveal novel predicted allergens and laterally-transferred genes associated with secondary metabolism.</title>
        <authorList>
            <person name="Dong X."/>
            <person name="Chaisiri K."/>
            <person name="Xia D."/>
            <person name="Armstrong S.D."/>
            <person name="Fang Y."/>
            <person name="Donnelly M.J."/>
            <person name="Kadowaki T."/>
            <person name="McGarry J.W."/>
            <person name="Darby A.C."/>
            <person name="Makepeace B.L."/>
        </authorList>
    </citation>
    <scope>NUCLEOTIDE SEQUENCE [LARGE SCALE GENOMIC DNA]</scope>
    <source>
        <strain evidence="9">UoL-UT</strain>
    </source>
</reference>
<feature type="transmembrane region" description="Helical" evidence="8">
    <location>
        <begin position="114"/>
        <end position="136"/>
    </location>
</feature>
<evidence type="ECO:0000256" key="7">
    <source>
        <dbReference type="ARBA" id="ARBA00023136"/>
    </source>
</evidence>
<keyword evidence="10" id="KW-1185">Reference proteome</keyword>
<dbReference type="OrthoDB" id="6417179at2759"/>
<dbReference type="Proteomes" id="UP000288716">
    <property type="component" value="Unassembled WGS sequence"/>
</dbReference>
<organism evidence="9 10">
    <name type="scientific">Leptotrombidium deliense</name>
    <dbReference type="NCBI Taxonomy" id="299467"/>
    <lineage>
        <taxon>Eukaryota</taxon>
        <taxon>Metazoa</taxon>
        <taxon>Ecdysozoa</taxon>
        <taxon>Arthropoda</taxon>
        <taxon>Chelicerata</taxon>
        <taxon>Arachnida</taxon>
        <taxon>Acari</taxon>
        <taxon>Acariformes</taxon>
        <taxon>Trombidiformes</taxon>
        <taxon>Prostigmata</taxon>
        <taxon>Anystina</taxon>
        <taxon>Parasitengona</taxon>
        <taxon>Trombiculoidea</taxon>
        <taxon>Trombiculidae</taxon>
        <taxon>Leptotrombidium</taxon>
    </lineage>
</organism>
<dbReference type="GO" id="GO:0043005">
    <property type="term" value="C:neuron projection"/>
    <property type="evidence" value="ECO:0007669"/>
    <property type="project" value="TreeGrafter"/>
</dbReference>
<dbReference type="VEuPathDB" id="VectorBase:LDEU003922"/>
<keyword evidence="4 8" id="KW-0812">Transmembrane</keyword>
<gene>
    <name evidence="9" type="ORF">B4U80_08101</name>
</gene>
<keyword evidence="5" id="KW-0769">Symport</keyword>
<dbReference type="GO" id="GO:0005335">
    <property type="term" value="F:serotonin:sodium:chloride symporter activity"/>
    <property type="evidence" value="ECO:0007669"/>
    <property type="project" value="TreeGrafter"/>
</dbReference>
<evidence type="ECO:0000256" key="5">
    <source>
        <dbReference type="ARBA" id="ARBA00022847"/>
    </source>
</evidence>
<comment type="subcellular location">
    <subcellularLocation>
        <location evidence="1">Membrane</location>
        <topology evidence="1">Multi-pass membrane protein</topology>
    </subcellularLocation>
</comment>
<evidence type="ECO:0000313" key="10">
    <source>
        <dbReference type="Proteomes" id="UP000288716"/>
    </source>
</evidence>
<dbReference type="PANTHER" id="PTHR11616">
    <property type="entry name" value="SODIUM/CHLORIDE DEPENDENT TRANSPORTER"/>
    <property type="match status" value="1"/>
</dbReference>
<protein>
    <submittedName>
        <fullName evidence="9">Uncharacterized protein</fullName>
    </submittedName>
</protein>
<dbReference type="SUPFAM" id="SSF161070">
    <property type="entry name" value="SNF-like"/>
    <property type="match status" value="1"/>
</dbReference>
<dbReference type="GO" id="GO:0006865">
    <property type="term" value="P:amino acid transport"/>
    <property type="evidence" value="ECO:0007669"/>
    <property type="project" value="TreeGrafter"/>
</dbReference>
<evidence type="ECO:0000256" key="2">
    <source>
        <dbReference type="ARBA" id="ARBA00006459"/>
    </source>
</evidence>
<evidence type="ECO:0000313" key="9">
    <source>
        <dbReference type="EMBL" id="RWS28118.1"/>
    </source>
</evidence>
<dbReference type="PANTHER" id="PTHR11616:SF279">
    <property type="entry name" value="SODIUM-DEPENDENT SEROTONIN TRANSPORTER"/>
    <property type="match status" value="1"/>
</dbReference>
<dbReference type="GO" id="GO:0098793">
    <property type="term" value="C:presynapse"/>
    <property type="evidence" value="ECO:0007669"/>
    <property type="project" value="GOC"/>
</dbReference>
<keyword evidence="6 8" id="KW-1133">Transmembrane helix</keyword>
<dbReference type="STRING" id="299467.A0A443SKP8"/>
<evidence type="ECO:0000256" key="6">
    <source>
        <dbReference type="ARBA" id="ARBA00022989"/>
    </source>
</evidence>
<dbReference type="EMBL" id="NCKV01001573">
    <property type="protein sequence ID" value="RWS28118.1"/>
    <property type="molecule type" value="Genomic_DNA"/>
</dbReference>
<dbReference type="Pfam" id="PF00209">
    <property type="entry name" value="SNF"/>
    <property type="match status" value="1"/>
</dbReference>
<dbReference type="AlphaFoldDB" id="A0A443SKP8"/>
<evidence type="ECO:0000256" key="1">
    <source>
        <dbReference type="ARBA" id="ARBA00004141"/>
    </source>
</evidence>
<evidence type="ECO:0000256" key="3">
    <source>
        <dbReference type="ARBA" id="ARBA00022448"/>
    </source>
</evidence>
<keyword evidence="3" id="KW-0813">Transport</keyword>
<dbReference type="InterPro" id="IPR000175">
    <property type="entry name" value="Na/ntran_symport"/>
</dbReference>
<comment type="caution">
    <text evidence="9">The sequence shown here is derived from an EMBL/GenBank/DDBJ whole genome shotgun (WGS) entry which is preliminary data.</text>
</comment>
<name>A0A443SKP8_9ACAR</name>
<proteinExistence type="inferred from homology"/>
<evidence type="ECO:0000256" key="8">
    <source>
        <dbReference type="SAM" id="Phobius"/>
    </source>
</evidence>